<feature type="coiled-coil region" evidence="4">
    <location>
        <begin position="627"/>
        <end position="723"/>
    </location>
</feature>
<dbReference type="SUPFAM" id="SSF48726">
    <property type="entry name" value="Immunoglobulin"/>
    <property type="match status" value="2"/>
</dbReference>
<dbReference type="Pfam" id="PF25101">
    <property type="entry name" value="Spectrin_7"/>
    <property type="match status" value="1"/>
</dbReference>
<dbReference type="SMART" id="SM00408">
    <property type="entry name" value="IGc2"/>
    <property type="match status" value="2"/>
</dbReference>
<dbReference type="InterPro" id="IPR018159">
    <property type="entry name" value="Spectrin/alpha-actinin"/>
</dbReference>
<keyword evidence="2" id="KW-0963">Cytoplasm</keyword>
<keyword evidence="7" id="KW-1185">Reference proteome</keyword>
<name>A0AA36D8U2_9BILA</name>
<dbReference type="PANTHER" id="PTHR47633">
    <property type="entry name" value="IMMUNOGLOBULIN"/>
    <property type="match status" value="1"/>
</dbReference>
<gene>
    <name evidence="6" type="ORF">MSPICULIGERA_LOCUS20982</name>
</gene>
<dbReference type="FunFam" id="2.60.40.10:FF:000425">
    <property type="entry name" value="Myosin light chain kinase"/>
    <property type="match status" value="2"/>
</dbReference>
<dbReference type="InterPro" id="IPR036179">
    <property type="entry name" value="Ig-like_dom_sf"/>
</dbReference>
<dbReference type="InterPro" id="IPR013098">
    <property type="entry name" value="Ig_I-set"/>
</dbReference>
<dbReference type="PROSITE" id="PS50835">
    <property type="entry name" value="IG_LIKE"/>
    <property type="match status" value="2"/>
</dbReference>
<dbReference type="InterPro" id="IPR013783">
    <property type="entry name" value="Ig-like_fold"/>
</dbReference>
<dbReference type="Pfam" id="PF00435">
    <property type="entry name" value="Spectrin"/>
    <property type="match status" value="1"/>
</dbReference>
<dbReference type="InterPro" id="IPR002017">
    <property type="entry name" value="Spectrin_repeat"/>
</dbReference>
<evidence type="ECO:0000256" key="2">
    <source>
        <dbReference type="ARBA" id="ARBA00022490"/>
    </source>
</evidence>
<dbReference type="AlphaFoldDB" id="A0AA36D8U2"/>
<proteinExistence type="predicted"/>
<feature type="domain" description="Ig-like" evidence="5">
    <location>
        <begin position="743"/>
        <end position="831"/>
    </location>
</feature>
<comment type="caution">
    <text evidence="6">The sequence shown here is derived from an EMBL/GenBank/DDBJ whole genome shotgun (WGS) entry which is preliminary data.</text>
</comment>
<dbReference type="SMART" id="SM00150">
    <property type="entry name" value="SPEC"/>
    <property type="match status" value="1"/>
</dbReference>
<organism evidence="6 7">
    <name type="scientific">Mesorhabditis spiculigera</name>
    <dbReference type="NCBI Taxonomy" id="96644"/>
    <lineage>
        <taxon>Eukaryota</taxon>
        <taxon>Metazoa</taxon>
        <taxon>Ecdysozoa</taxon>
        <taxon>Nematoda</taxon>
        <taxon>Chromadorea</taxon>
        <taxon>Rhabditida</taxon>
        <taxon>Rhabditina</taxon>
        <taxon>Rhabditomorpha</taxon>
        <taxon>Rhabditoidea</taxon>
        <taxon>Rhabditidae</taxon>
        <taxon>Mesorhabditinae</taxon>
        <taxon>Mesorhabditis</taxon>
    </lineage>
</organism>
<dbReference type="Pfam" id="PF07679">
    <property type="entry name" value="I-set"/>
    <property type="match status" value="2"/>
</dbReference>
<keyword evidence="4" id="KW-0175">Coiled coil</keyword>
<feature type="non-terminal residue" evidence="6">
    <location>
        <position position="1"/>
    </location>
</feature>
<evidence type="ECO:0000313" key="6">
    <source>
        <dbReference type="EMBL" id="CAJ0582852.1"/>
    </source>
</evidence>
<dbReference type="SUPFAM" id="SSF46966">
    <property type="entry name" value="Spectrin repeat"/>
    <property type="match status" value="2"/>
</dbReference>
<reference evidence="6" key="1">
    <citation type="submission" date="2023-06" db="EMBL/GenBank/DDBJ databases">
        <authorList>
            <person name="Delattre M."/>
        </authorList>
    </citation>
    <scope>NUCLEOTIDE SEQUENCE</scope>
    <source>
        <strain evidence="6">AF72</strain>
    </source>
</reference>
<dbReference type="InterPro" id="IPR058157">
    <property type="entry name" value="Spectrin_met"/>
</dbReference>
<dbReference type="SMART" id="SM00409">
    <property type="entry name" value="IG"/>
    <property type="match status" value="2"/>
</dbReference>
<dbReference type="GO" id="GO:0019899">
    <property type="term" value="F:enzyme binding"/>
    <property type="evidence" value="ECO:0007669"/>
    <property type="project" value="UniProtKB-ARBA"/>
</dbReference>
<comment type="subcellular location">
    <subcellularLocation>
        <location evidence="1">Cytoplasm</location>
        <location evidence="1">Myofibril</location>
        <location evidence="1">Sarcomere</location>
        <location evidence="1">A band</location>
    </subcellularLocation>
</comment>
<evidence type="ECO:0000259" key="5">
    <source>
        <dbReference type="PROSITE" id="PS50835"/>
    </source>
</evidence>
<dbReference type="InterPro" id="IPR056701">
    <property type="entry name" value="DUF7799"/>
</dbReference>
<dbReference type="InterPro" id="IPR007110">
    <property type="entry name" value="Ig-like_dom"/>
</dbReference>
<protein>
    <recommendedName>
        <fullName evidence="5">Ig-like domain-containing protein</fullName>
    </recommendedName>
</protein>
<dbReference type="Proteomes" id="UP001177023">
    <property type="component" value="Unassembled WGS sequence"/>
</dbReference>
<dbReference type="Gene3D" id="1.20.58.60">
    <property type="match status" value="2"/>
</dbReference>
<dbReference type="EMBL" id="CATQJA010002664">
    <property type="protein sequence ID" value="CAJ0582852.1"/>
    <property type="molecule type" value="Genomic_DNA"/>
</dbReference>
<accession>A0AA36D8U2</accession>
<evidence type="ECO:0000256" key="3">
    <source>
        <dbReference type="ARBA" id="ARBA00023319"/>
    </source>
</evidence>
<dbReference type="Pfam" id="PF25075">
    <property type="entry name" value="DUF7799"/>
    <property type="match status" value="1"/>
</dbReference>
<evidence type="ECO:0000256" key="1">
    <source>
        <dbReference type="ARBA" id="ARBA00004161"/>
    </source>
</evidence>
<evidence type="ECO:0000256" key="4">
    <source>
        <dbReference type="SAM" id="Coils"/>
    </source>
</evidence>
<feature type="coiled-coil region" evidence="4">
    <location>
        <begin position="396"/>
        <end position="426"/>
    </location>
</feature>
<dbReference type="GO" id="GO:0031672">
    <property type="term" value="C:A band"/>
    <property type="evidence" value="ECO:0007669"/>
    <property type="project" value="UniProtKB-SubCell"/>
</dbReference>
<keyword evidence="3" id="KW-0393">Immunoglobulin domain</keyword>
<dbReference type="InterPro" id="IPR003598">
    <property type="entry name" value="Ig_sub2"/>
</dbReference>
<feature type="coiled-coil region" evidence="4">
    <location>
        <begin position="74"/>
        <end position="111"/>
    </location>
</feature>
<sequence length="956" mass="107475">MPPTPDGDVRLIQSAVDTDGIPPGSTTSTTTISTIAVKAGEHATIVVALLKSMGYVELRIDEMRPGLLAIGGSLEETRSLLAMHEDIMHRLREKEDQVEVLLSRADNLAHEKENPNEQIVYEAMARSLNTAWRELLKQLQLRGYLLHDVLEFYILFNKHQQLCHQISRAGSSSGAGYNELVDITSKAIGQGATVIAQIRTLGQINDNETRPKEILLACEVIERAMLRMALEWERIESSGAKVEAPAVQQVQQVQQQENTDGTALKQIEDWLARAEKRVIAANDYGLSVLLNEAAEQQHRLDTLTNCDPIRVDTVRSMIQQLVDSIHRKLNLGQRIQQFYGASNSMSSQLDMMEQDMRNANAAMAGELAPLARQKASVVIAEGRDILGSEKLSHELGRAISSRVAELESKLNRLEQLAQERSNESAMRSSQMVSTLSQWLQQTAEPFLAKNGEMGASEQDGARFVQTHKSFAQEVVNQDSEIQAMYQQMGHLGDTDRRTVQEFEKRYETVKRNLEQRIHLGQKFEQVHKFSRDLQTSFSALSGLLDSNQSQINDNVAQQMNNVFEMIQETLGQERSQGEAFISSAQHAKQFDSSLQVDNAIQSVRNILEIHHQKLTEITQKWTNIEATKSADKKLQNVVEEIQIWQEEVIEIIGLLENTHISSTKESEGLRRRVQEIQDTVAKQSQRITQAKSSAQEEQLVRRIEAAQQKQLYIQDKLAQLQKKVNTIHETLIEEEIREVVKAPEILAPLKETTVNEGSRFEFAARIEAEPEPTISWMKDGVDVQQNVDYHTEFVNGVATLTIEETFVEDSALYTVRAHNSGGTVESSARLTVVARSQADQSLAEGKPHFVKQLQNVSVQEEESLRLDCVIIGKPEPEVVWLKDEEGIREDERTRFEFLGDRCSLTISRTAVQDSGIYTVKARNAGGEASNFARVQVVPKAKVNSFIHFRCFLNCGN</sequence>
<evidence type="ECO:0000313" key="7">
    <source>
        <dbReference type="Proteomes" id="UP001177023"/>
    </source>
</evidence>
<feature type="domain" description="Ig-like" evidence="5">
    <location>
        <begin position="847"/>
        <end position="935"/>
    </location>
</feature>
<dbReference type="InterPro" id="IPR003599">
    <property type="entry name" value="Ig_sub"/>
</dbReference>
<dbReference type="Gene3D" id="2.60.40.10">
    <property type="entry name" value="Immunoglobulins"/>
    <property type="match status" value="2"/>
</dbReference>